<dbReference type="SUPFAM" id="SSF47616">
    <property type="entry name" value="GST C-terminal domain-like"/>
    <property type="match status" value="1"/>
</dbReference>
<dbReference type="SUPFAM" id="SSF52833">
    <property type="entry name" value="Thioredoxin-like"/>
    <property type="match status" value="1"/>
</dbReference>
<dbReference type="SFLD" id="SFLDS00019">
    <property type="entry name" value="Glutathione_Transferase_(cytos"/>
    <property type="match status" value="1"/>
</dbReference>
<dbReference type="SFLD" id="SFLDG00358">
    <property type="entry name" value="Main_(cytGST)"/>
    <property type="match status" value="1"/>
</dbReference>
<dbReference type="Pfam" id="PF02798">
    <property type="entry name" value="GST_N"/>
    <property type="match status" value="1"/>
</dbReference>
<dbReference type="PROSITE" id="PS50404">
    <property type="entry name" value="GST_NTER"/>
    <property type="match status" value="1"/>
</dbReference>
<dbReference type="InterPro" id="IPR004045">
    <property type="entry name" value="Glutathione_S-Trfase_N"/>
</dbReference>
<dbReference type="PROSITE" id="PS50405">
    <property type="entry name" value="GST_CTER"/>
    <property type="match status" value="1"/>
</dbReference>
<accession>A0A914WKP8</accession>
<dbReference type="WBParaSite" id="PSAMB.scaffold4452size14542.g24378.t1">
    <property type="protein sequence ID" value="PSAMB.scaffold4452size14542.g24378.t1"/>
    <property type="gene ID" value="PSAMB.scaffold4452size14542.g24378"/>
</dbReference>
<dbReference type="GO" id="GO:0004364">
    <property type="term" value="F:glutathione transferase activity"/>
    <property type="evidence" value="ECO:0007669"/>
    <property type="project" value="TreeGrafter"/>
</dbReference>
<dbReference type="PANTHER" id="PTHR43917">
    <property type="match status" value="1"/>
</dbReference>
<feature type="domain" description="GST C-terminal" evidence="4">
    <location>
        <begin position="88"/>
        <end position="218"/>
    </location>
</feature>
<dbReference type="CDD" id="cd03050">
    <property type="entry name" value="GST_N_Theta"/>
    <property type="match status" value="1"/>
</dbReference>
<reference evidence="6" key="1">
    <citation type="submission" date="2022-11" db="UniProtKB">
        <authorList>
            <consortium name="WormBaseParasite"/>
        </authorList>
    </citation>
    <scope>IDENTIFICATION</scope>
</reference>
<feature type="domain" description="GST N-terminal" evidence="3">
    <location>
        <begin position="1"/>
        <end position="82"/>
    </location>
</feature>
<dbReference type="Gene3D" id="1.20.1050.10">
    <property type="match status" value="1"/>
</dbReference>
<keyword evidence="2" id="KW-0963">Cytoplasm</keyword>
<dbReference type="InterPro" id="IPR010987">
    <property type="entry name" value="Glutathione-S-Trfase_C-like"/>
</dbReference>
<organism evidence="5 6">
    <name type="scientific">Plectus sambesii</name>
    <dbReference type="NCBI Taxonomy" id="2011161"/>
    <lineage>
        <taxon>Eukaryota</taxon>
        <taxon>Metazoa</taxon>
        <taxon>Ecdysozoa</taxon>
        <taxon>Nematoda</taxon>
        <taxon>Chromadorea</taxon>
        <taxon>Plectida</taxon>
        <taxon>Plectina</taxon>
        <taxon>Plectoidea</taxon>
        <taxon>Plectidae</taxon>
        <taxon>Plectus</taxon>
    </lineage>
</organism>
<dbReference type="PANTHER" id="PTHR43917:SF8">
    <property type="entry name" value="GH16740P-RELATED"/>
    <property type="match status" value="1"/>
</dbReference>
<sequence length="226" mass="25562">MPVIYHYDVLSQPARSVLLFIKVNDIPVEEKTISIIKGENKTEEFKKVSPFGKVPVIDHDGFVLSESVAILQYLAATFNTKDHWYPKANKTRARIDEYLAWHHSNLRKTAVTWVRQVVLLPLLTKQPVDDAVKTSLTADYDQTLDEFERYFLSTKEGFIGGANDISIADLIASQEIDTNAAAGHDTFTNRPVLKAYMDRVRAKLQPHYGYVQRQVQAILAAVSAQK</sequence>
<evidence type="ECO:0000313" key="6">
    <source>
        <dbReference type="WBParaSite" id="PSAMB.scaffold4452size14542.g24378.t1"/>
    </source>
</evidence>
<protein>
    <submittedName>
        <fullName evidence="6">Glutathione transferase</fullName>
    </submittedName>
</protein>
<evidence type="ECO:0000256" key="1">
    <source>
        <dbReference type="ARBA" id="ARBA00004496"/>
    </source>
</evidence>
<dbReference type="InterPro" id="IPR036249">
    <property type="entry name" value="Thioredoxin-like_sf"/>
</dbReference>
<dbReference type="GO" id="GO:0006749">
    <property type="term" value="P:glutathione metabolic process"/>
    <property type="evidence" value="ECO:0007669"/>
    <property type="project" value="TreeGrafter"/>
</dbReference>
<dbReference type="Proteomes" id="UP000887566">
    <property type="component" value="Unplaced"/>
</dbReference>
<evidence type="ECO:0000256" key="2">
    <source>
        <dbReference type="ARBA" id="ARBA00022490"/>
    </source>
</evidence>
<dbReference type="InterPro" id="IPR040075">
    <property type="entry name" value="GST_N_Theta"/>
</dbReference>
<evidence type="ECO:0000259" key="3">
    <source>
        <dbReference type="PROSITE" id="PS50404"/>
    </source>
</evidence>
<evidence type="ECO:0000313" key="5">
    <source>
        <dbReference type="Proteomes" id="UP000887566"/>
    </source>
</evidence>
<keyword evidence="5" id="KW-1185">Reference proteome</keyword>
<comment type="subcellular location">
    <subcellularLocation>
        <location evidence="1">Cytoplasm</location>
    </subcellularLocation>
</comment>
<dbReference type="InterPro" id="IPR051369">
    <property type="entry name" value="GST_Theta"/>
</dbReference>
<name>A0A914WKP8_9BILA</name>
<dbReference type="GO" id="GO:0005737">
    <property type="term" value="C:cytoplasm"/>
    <property type="evidence" value="ECO:0007669"/>
    <property type="project" value="UniProtKB-SubCell"/>
</dbReference>
<dbReference type="Gene3D" id="3.40.30.10">
    <property type="entry name" value="Glutaredoxin"/>
    <property type="match status" value="1"/>
</dbReference>
<dbReference type="InterPro" id="IPR036282">
    <property type="entry name" value="Glutathione-S-Trfase_C_sf"/>
</dbReference>
<dbReference type="AlphaFoldDB" id="A0A914WKP8"/>
<dbReference type="InterPro" id="IPR040079">
    <property type="entry name" value="Glutathione_S-Trfase"/>
</dbReference>
<dbReference type="FunFam" id="3.40.30.10:FF:000176">
    <property type="entry name" value="Glutathione S-transferase theta-1"/>
    <property type="match status" value="1"/>
</dbReference>
<proteinExistence type="predicted"/>
<evidence type="ECO:0000259" key="4">
    <source>
        <dbReference type="PROSITE" id="PS50405"/>
    </source>
</evidence>